<evidence type="ECO:0000313" key="1">
    <source>
        <dbReference type="EMBL" id="OGG85742.1"/>
    </source>
</evidence>
<protein>
    <submittedName>
        <fullName evidence="1">Uncharacterized protein</fullName>
    </submittedName>
</protein>
<evidence type="ECO:0000313" key="2">
    <source>
        <dbReference type="Proteomes" id="UP000177395"/>
    </source>
</evidence>
<sequence>MLKYTQAVFLTAIVAVTVIISPLGSNYVFARSVSSQDIDSQELVIRKASREVMEEYTRLLLYLIIFKLEAKLEAQ</sequence>
<name>A0A1F6FIR0_9BACT</name>
<dbReference type="AlphaFoldDB" id="A0A1F6FIR0"/>
<reference evidence="1 2" key="1">
    <citation type="journal article" date="2016" name="Nat. Commun.">
        <title>Thousands of microbial genomes shed light on interconnected biogeochemical processes in an aquifer system.</title>
        <authorList>
            <person name="Anantharaman K."/>
            <person name="Brown C.T."/>
            <person name="Hug L.A."/>
            <person name="Sharon I."/>
            <person name="Castelle C.J."/>
            <person name="Probst A.J."/>
            <person name="Thomas B.C."/>
            <person name="Singh A."/>
            <person name="Wilkins M.J."/>
            <person name="Karaoz U."/>
            <person name="Brodie E.L."/>
            <person name="Williams K.H."/>
            <person name="Hubbard S.S."/>
            <person name="Banfield J.F."/>
        </authorList>
    </citation>
    <scope>NUCLEOTIDE SEQUENCE [LARGE SCALE GENOMIC DNA]</scope>
</reference>
<comment type="caution">
    <text evidence="1">The sequence shown here is derived from an EMBL/GenBank/DDBJ whole genome shotgun (WGS) entry which is preliminary data.</text>
</comment>
<dbReference type="EMBL" id="MFMS01000005">
    <property type="protein sequence ID" value="OGG85742.1"/>
    <property type="molecule type" value="Genomic_DNA"/>
</dbReference>
<accession>A0A1F6FIR0</accession>
<dbReference type="STRING" id="1798531.A2392_03050"/>
<dbReference type="Proteomes" id="UP000177395">
    <property type="component" value="Unassembled WGS sequence"/>
</dbReference>
<gene>
    <name evidence="1" type="ORF">A2392_03050</name>
</gene>
<organism evidence="1 2">
    <name type="scientific">Candidatus Kaiserbacteria bacterium RIFOXYB1_FULL_46_14</name>
    <dbReference type="NCBI Taxonomy" id="1798531"/>
    <lineage>
        <taxon>Bacteria</taxon>
        <taxon>Candidatus Kaiseribacteriota</taxon>
    </lineage>
</organism>
<proteinExistence type="predicted"/>